<comment type="caution">
    <text evidence="1">The sequence shown here is derived from an EMBL/GenBank/DDBJ whole genome shotgun (WGS) entry which is preliminary data.</text>
</comment>
<evidence type="ECO:0000313" key="1">
    <source>
        <dbReference type="EMBL" id="TGO39754.1"/>
    </source>
</evidence>
<reference evidence="1 2" key="1">
    <citation type="submission" date="2017-12" db="EMBL/GenBank/DDBJ databases">
        <title>Comparative genomics of Botrytis spp.</title>
        <authorList>
            <person name="Valero-Jimenez C.A."/>
            <person name="Tapia P."/>
            <person name="Veloso J."/>
            <person name="Silva-Moreno E."/>
            <person name="Staats M."/>
            <person name="Valdes J.H."/>
            <person name="Van Kan J.A.L."/>
        </authorList>
    </citation>
    <scope>NUCLEOTIDE SEQUENCE [LARGE SCALE GENOMIC DNA]</scope>
    <source>
        <strain evidence="1 2">Bh0001</strain>
    </source>
</reference>
<name>A0A4Z1GS69_9HELO</name>
<gene>
    <name evidence="1" type="ORF">BHYA_0048g00190</name>
</gene>
<sequence>MTSRLKRVVHLQNYWTLARVLLPEHKRLSCSHPIEAVDLMFPSSRRSLEFLPPTHPTSFKFAIEFESTILATRVRILQILGFVLTSEPV</sequence>
<keyword evidence="2" id="KW-1185">Reference proteome</keyword>
<protein>
    <submittedName>
        <fullName evidence="1">Uncharacterized protein</fullName>
    </submittedName>
</protein>
<dbReference type="EMBL" id="PQXK01000048">
    <property type="protein sequence ID" value="TGO39754.1"/>
    <property type="molecule type" value="Genomic_DNA"/>
</dbReference>
<accession>A0A4Z1GS69</accession>
<evidence type="ECO:0000313" key="2">
    <source>
        <dbReference type="Proteomes" id="UP000297814"/>
    </source>
</evidence>
<proteinExistence type="predicted"/>
<organism evidence="1 2">
    <name type="scientific">Botrytis hyacinthi</name>
    <dbReference type="NCBI Taxonomy" id="278943"/>
    <lineage>
        <taxon>Eukaryota</taxon>
        <taxon>Fungi</taxon>
        <taxon>Dikarya</taxon>
        <taxon>Ascomycota</taxon>
        <taxon>Pezizomycotina</taxon>
        <taxon>Leotiomycetes</taxon>
        <taxon>Helotiales</taxon>
        <taxon>Sclerotiniaceae</taxon>
        <taxon>Botrytis</taxon>
    </lineage>
</organism>
<dbReference type="AlphaFoldDB" id="A0A4Z1GS69"/>
<dbReference type="Proteomes" id="UP000297814">
    <property type="component" value="Unassembled WGS sequence"/>
</dbReference>